<dbReference type="OrthoDB" id="6538778at2"/>
<organism evidence="2 3">
    <name type="scientific">Pantoea rwandensis</name>
    <dbReference type="NCBI Taxonomy" id="1076550"/>
    <lineage>
        <taxon>Bacteria</taxon>
        <taxon>Pseudomonadati</taxon>
        <taxon>Pseudomonadota</taxon>
        <taxon>Gammaproteobacteria</taxon>
        <taxon>Enterobacterales</taxon>
        <taxon>Erwiniaceae</taxon>
        <taxon>Pantoea</taxon>
    </lineage>
</organism>
<proteinExistence type="predicted"/>
<evidence type="ECO:0000313" key="2">
    <source>
        <dbReference type="EMBL" id="ORM65636.1"/>
    </source>
</evidence>
<dbReference type="RefSeq" id="WP_084938063.1">
    <property type="nucleotide sequence ID" value="NZ_MLFR01000042.1"/>
</dbReference>
<name>A0A1X1CMK1_9GAMM</name>
<comment type="caution">
    <text evidence="2">The sequence shown here is derived from an EMBL/GenBank/DDBJ whole genome shotgun (WGS) entry which is preliminary data.</text>
</comment>
<reference evidence="2 3" key="1">
    <citation type="journal article" date="2017" name="Antonie Van Leeuwenhoek">
        <title>Phylogenomic resolution of the bacterial genus Pantoea and its relationship with Erwinia and Tatumella.</title>
        <authorList>
            <person name="Palmer M."/>
            <person name="Steenkamp E.T."/>
            <person name="Coetzee M.P."/>
            <person name="Chan W.Y."/>
            <person name="van Zyl E."/>
            <person name="De Maayer P."/>
            <person name="Coutinho T.A."/>
            <person name="Blom J."/>
            <person name="Smits T.H."/>
            <person name="Duffy B."/>
            <person name="Venter S.N."/>
        </authorList>
    </citation>
    <scope>NUCLEOTIDE SEQUENCE [LARGE SCALE GENOMIC DNA]</scope>
    <source>
        <strain evidence="2 3">LMG 26275</strain>
    </source>
</reference>
<feature type="transmembrane region" description="Helical" evidence="1">
    <location>
        <begin position="83"/>
        <end position="104"/>
    </location>
</feature>
<feature type="transmembrane region" description="Helical" evidence="1">
    <location>
        <begin position="27"/>
        <end position="48"/>
    </location>
</feature>
<protein>
    <submittedName>
        <fullName evidence="2">DUF805 domain-containing protein</fullName>
    </submittedName>
</protein>
<dbReference type="Proteomes" id="UP000193558">
    <property type="component" value="Unassembled WGS sequence"/>
</dbReference>
<evidence type="ECO:0000313" key="3">
    <source>
        <dbReference type="Proteomes" id="UP000193558"/>
    </source>
</evidence>
<dbReference type="Pfam" id="PF05656">
    <property type="entry name" value="DUF805"/>
    <property type="match status" value="1"/>
</dbReference>
<dbReference type="EMBL" id="MLFR01000042">
    <property type="protein sequence ID" value="ORM65636.1"/>
    <property type="molecule type" value="Genomic_DNA"/>
</dbReference>
<accession>A0A1X1CMK1</accession>
<evidence type="ECO:0000256" key="1">
    <source>
        <dbReference type="SAM" id="Phobius"/>
    </source>
</evidence>
<dbReference type="InterPro" id="IPR008523">
    <property type="entry name" value="DUF805"/>
</dbReference>
<sequence length="107" mass="12187">MLITRLFKIIKDGFLKTFNFSGLERRAGYVVFVVFQVGWFCLYLQLFAMKSGEIAFVPLLLFILPLLACGSRRINDAGYSRGVFILLLIAPYLLFPFLAFPASVKRP</sequence>
<keyword evidence="1" id="KW-0812">Transmembrane</keyword>
<dbReference type="GO" id="GO:0016020">
    <property type="term" value="C:membrane"/>
    <property type="evidence" value="ECO:0007669"/>
    <property type="project" value="InterPro"/>
</dbReference>
<keyword evidence="1" id="KW-1133">Transmembrane helix</keyword>
<dbReference type="AlphaFoldDB" id="A0A1X1CMK1"/>
<gene>
    <name evidence="2" type="ORF">HA51_24675</name>
</gene>
<feature type="transmembrane region" description="Helical" evidence="1">
    <location>
        <begin position="54"/>
        <end position="71"/>
    </location>
</feature>
<keyword evidence="1" id="KW-0472">Membrane</keyword>